<protein>
    <recommendedName>
        <fullName evidence="6 7">Small ribosomal subunit protein uS5</fullName>
    </recommendedName>
</protein>
<evidence type="ECO:0000256" key="2">
    <source>
        <dbReference type="ARBA" id="ARBA00022730"/>
    </source>
</evidence>
<comment type="subunit">
    <text evidence="7">Part of the 30S ribosomal subunit. Contacts proteins S4 and S8.</text>
</comment>
<comment type="domain">
    <text evidence="7">The N-terminal domain interacts with the head of the 30S subunit; the C-terminal domain interacts with the body and contacts protein S4. The interaction surface between S4 and S5 is involved in control of translational fidelity.</text>
</comment>
<dbReference type="Proteomes" id="UP000824139">
    <property type="component" value="Unassembled WGS sequence"/>
</dbReference>
<dbReference type="AlphaFoldDB" id="A0A9D1K3Z3"/>
<dbReference type="GO" id="GO:0019843">
    <property type="term" value="F:rRNA binding"/>
    <property type="evidence" value="ECO:0007669"/>
    <property type="project" value="UniProtKB-UniRule"/>
</dbReference>
<dbReference type="Pfam" id="PF03719">
    <property type="entry name" value="Ribosomal_S5_C"/>
    <property type="match status" value="1"/>
</dbReference>
<dbReference type="FunFam" id="3.30.160.20:FF:000001">
    <property type="entry name" value="30S ribosomal protein S5"/>
    <property type="match status" value="1"/>
</dbReference>
<evidence type="ECO:0000313" key="12">
    <source>
        <dbReference type="Proteomes" id="UP000824139"/>
    </source>
</evidence>
<feature type="region of interest" description="Disordered" evidence="9">
    <location>
        <begin position="1"/>
        <end position="52"/>
    </location>
</feature>
<dbReference type="SUPFAM" id="SSF54211">
    <property type="entry name" value="Ribosomal protein S5 domain 2-like"/>
    <property type="match status" value="1"/>
</dbReference>
<evidence type="ECO:0000256" key="3">
    <source>
        <dbReference type="ARBA" id="ARBA00022884"/>
    </source>
</evidence>
<evidence type="ECO:0000256" key="6">
    <source>
        <dbReference type="ARBA" id="ARBA00035255"/>
    </source>
</evidence>
<comment type="function">
    <text evidence="7">With S4 and S12 plays an important role in translational accuracy.</text>
</comment>
<comment type="caution">
    <text evidence="11">The sequence shown here is derived from an EMBL/GenBank/DDBJ whole genome shotgun (WGS) entry which is preliminary data.</text>
</comment>
<name>A0A9D1K3Z3_9BACT</name>
<dbReference type="InterPro" id="IPR013810">
    <property type="entry name" value="Ribosomal_uS5_N"/>
</dbReference>
<dbReference type="Gene3D" id="3.30.230.10">
    <property type="match status" value="1"/>
</dbReference>
<evidence type="ECO:0000256" key="7">
    <source>
        <dbReference type="HAMAP-Rule" id="MF_01307"/>
    </source>
</evidence>
<comment type="function">
    <text evidence="7">Located at the back of the 30S subunit body where it stabilizes the conformation of the head with respect to the body.</text>
</comment>
<dbReference type="InterPro" id="IPR000851">
    <property type="entry name" value="Ribosomal_uS5"/>
</dbReference>
<evidence type="ECO:0000256" key="1">
    <source>
        <dbReference type="ARBA" id="ARBA00008945"/>
    </source>
</evidence>
<keyword evidence="3 7" id="KW-0694">RNA-binding</keyword>
<evidence type="ECO:0000313" key="11">
    <source>
        <dbReference type="EMBL" id="HIS83287.1"/>
    </source>
</evidence>
<evidence type="ECO:0000256" key="9">
    <source>
        <dbReference type="SAM" id="MobiDB-lite"/>
    </source>
</evidence>
<feature type="domain" description="S5 DRBM" evidence="10">
    <location>
        <begin position="57"/>
        <end position="120"/>
    </location>
</feature>
<evidence type="ECO:0000259" key="10">
    <source>
        <dbReference type="PROSITE" id="PS50881"/>
    </source>
</evidence>
<evidence type="ECO:0000256" key="8">
    <source>
        <dbReference type="RuleBase" id="RU003823"/>
    </source>
</evidence>
<dbReference type="InterPro" id="IPR020568">
    <property type="entry name" value="Ribosomal_Su5_D2-typ_SF"/>
</dbReference>
<dbReference type="GO" id="GO:0006412">
    <property type="term" value="P:translation"/>
    <property type="evidence" value="ECO:0007669"/>
    <property type="project" value="UniProtKB-UniRule"/>
</dbReference>
<dbReference type="EMBL" id="DVJO01000150">
    <property type="protein sequence ID" value="HIS83287.1"/>
    <property type="molecule type" value="Genomic_DNA"/>
</dbReference>
<dbReference type="PROSITE" id="PS50881">
    <property type="entry name" value="S5_DSRBD"/>
    <property type="match status" value="1"/>
</dbReference>
<dbReference type="Gene3D" id="3.30.160.20">
    <property type="match status" value="1"/>
</dbReference>
<dbReference type="PANTHER" id="PTHR48277">
    <property type="entry name" value="MITOCHONDRIAL RIBOSOMAL PROTEIN S5"/>
    <property type="match status" value="1"/>
</dbReference>
<dbReference type="GO" id="GO:0003735">
    <property type="term" value="F:structural constituent of ribosome"/>
    <property type="evidence" value="ECO:0007669"/>
    <property type="project" value="UniProtKB-UniRule"/>
</dbReference>
<accession>A0A9D1K3Z3</accession>
<dbReference type="GO" id="GO:0042254">
    <property type="term" value="P:ribosome biogenesis"/>
    <property type="evidence" value="ECO:0007669"/>
    <property type="project" value="UniProtKB-ARBA"/>
</dbReference>
<evidence type="ECO:0000256" key="4">
    <source>
        <dbReference type="ARBA" id="ARBA00022980"/>
    </source>
</evidence>
<dbReference type="InterPro" id="IPR005324">
    <property type="entry name" value="Ribosomal_uS5_C"/>
</dbReference>
<dbReference type="SUPFAM" id="SSF54768">
    <property type="entry name" value="dsRNA-binding domain-like"/>
    <property type="match status" value="1"/>
</dbReference>
<dbReference type="PANTHER" id="PTHR48277:SF1">
    <property type="entry name" value="MITOCHONDRIAL RIBOSOMAL PROTEIN S5"/>
    <property type="match status" value="1"/>
</dbReference>
<proteinExistence type="inferred from homology"/>
<dbReference type="InterPro" id="IPR018192">
    <property type="entry name" value="Ribosomal_uS5_N_CS"/>
</dbReference>
<comment type="similarity">
    <text evidence="1 7 8">Belongs to the universal ribosomal protein uS5 family.</text>
</comment>
<keyword evidence="5 7" id="KW-0687">Ribonucleoprotein</keyword>
<reference evidence="11" key="1">
    <citation type="submission" date="2020-10" db="EMBL/GenBank/DDBJ databases">
        <authorList>
            <person name="Gilroy R."/>
        </authorList>
    </citation>
    <scope>NUCLEOTIDE SEQUENCE</scope>
    <source>
        <strain evidence="11">CHK152-2994</strain>
    </source>
</reference>
<dbReference type="GO" id="GO:0005737">
    <property type="term" value="C:cytoplasm"/>
    <property type="evidence" value="ECO:0007669"/>
    <property type="project" value="UniProtKB-ARBA"/>
</dbReference>
<dbReference type="Pfam" id="PF00333">
    <property type="entry name" value="Ribosomal_S5"/>
    <property type="match status" value="1"/>
</dbReference>
<sequence>MDLENKEEISTEITEEVAVEETSEVVENNEEKPSRGKKGRGRKQKIETVEEKPQSEWTERVVQISRVTKVVKGGKKLSFRAIVIVGNQKGQVGVGCAKASEVIIAIQKAIADGRKNLITVPIFKTTIPHPIVGRSGAGEVMLRPASQGTGIIAGGAVRSVLELAGIENILSKSLGSKSPLNAANATIEALKALTPFTDVAKRRGLTMAELLN</sequence>
<dbReference type="PROSITE" id="PS00585">
    <property type="entry name" value="RIBOSOMAL_S5"/>
    <property type="match status" value="1"/>
</dbReference>
<feature type="compositionally biased region" description="Acidic residues" evidence="9">
    <location>
        <begin position="13"/>
        <end position="28"/>
    </location>
</feature>
<gene>
    <name evidence="7 11" type="primary">rpsE</name>
    <name evidence="11" type="ORF">IAD41_06765</name>
</gene>
<dbReference type="GO" id="GO:0015935">
    <property type="term" value="C:small ribosomal subunit"/>
    <property type="evidence" value="ECO:0007669"/>
    <property type="project" value="InterPro"/>
</dbReference>
<dbReference type="InterPro" id="IPR014721">
    <property type="entry name" value="Ribsml_uS5_D2-typ_fold_subgr"/>
</dbReference>
<organism evidence="11 12">
    <name type="scientific">Candidatus Scatenecus faecavium</name>
    <dbReference type="NCBI Taxonomy" id="2840915"/>
    <lineage>
        <taxon>Bacteria</taxon>
        <taxon>Candidatus Scatenecus</taxon>
    </lineage>
</organism>
<keyword evidence="4 7" id="KW-0689">Ribosomal protein</keyword>
<dbReference type="FunFam" id="3.30.230.10:FF:000002">
    <property type="entry name" value="30S ribosomal protein S5"/>
    <property type="match status" value="1"/>
</dbReference>
<dbReference type="HAMAP" id="MF_01307_B">
    <property type="entry name" value="Ribosomal_uS5_B"/>
    <property type="match status" value="1"/>
</dbReference>
<dbReference type="NCBIfam" id="TIGR01021">
    <property type="entry name" value="rpsE_bact"/>
    <property type="match status" value="1"/>
</dbReference>
<reference evidence="11" key="2">
    <citation type="journal article" date="2021" name="PeerJ">
        <title>Extensive microbial diversity within the chicken gut microbiome revealed by metagenomics and culture.</title>
        <authorList>
            <person name="Gilroy R."/>
            <person name="Ravi A."/>
            <person name="Getino M."/>
            <person name="Pursley I."/>
            <person name="Horton D.L."/>
            <person name="Alikhan N.F."/>
            <person name="Baker D."/>
            <person name="Gharbi K."/>
            <person name="Hall N."/>
            <person name="Watson M."/>
            <person name="Adriaenssens E.M."/>
            <person name="Foster-Nyarko E."/>
            <person name="Jarju S."/>
            <person name="Secka A."/>
            <person name="Antonio M."/>
            <person name="Oren A."/>
            <person name="Chaudhuri R.R."/>
            <person name="La Ragione R."/>
            <person name="Hildebrand F."/>
            <person name="Pallen M.J."/>
        </authorList>
    </citation>
    <scope>NUCLEOTIDE SEQUENCE</scope>
    <source>
        <strain evidence="11">CHK152-2994</strain>
    </source>
</reference>
<evidence type="ECO:0000256" key="5">
    <source>
        <dbReference type="ARBA" id="ARBA00023274"/>
    </source>
</evidence>
<dbReference type="InterPro" id="IPR005712">
    <property type="entry name" value="Ribosomal_uS5_bac-type"/>
</dbReference>
<keyword evidence="2 7" id="KW-0699">rRNA-binding</keyword>